<dbReference type="EMBL" id="BARU01014731">
    <property type="protein sequence ID" value="GAH36148.1"/>
    <property type="molecule type" value="Genomic_DNA"/>
</dbReference>
<feature type="domain" description="CARDB" evidence="1">
    <location>
        <begin position="15"/>
        <end position="96"/>
    </location>
</feature>
<dbReference type="Gene3D" id="2.60.40.10">
    <property type="entry name" value="Immunoglobulins"/>
    <property type="match status" value="1"/>
</dbReference>
<accession>X1GT10</accession>
<dbReference type="AlphaFoldDB" id="X1GT10"/>
<evidence type="ECO:0000259" key="1">
    <source>
        <dbReference type="Pfam" id="PF07705"/>
    </source>
</evidence>
<sequence>PDLAISSSSMDGDSLRADIQNLGCLSVGGFNLSIQAQEGADLNFFIEHIIPAGGSYTWWNPELQFDANLLSGGYKVTVDPDNAIEEINEDNNVYEKAPITIEGVQFYLIDIHSTSEQWPQDTDQGEFNFEFFVGNDHFW</sequence>
<organism evidence="2">
    <name type="scientific">marine sediment metagenome</name>
    <dbReference type="NCBI Taxonomy" id="412755"/>
    <lineage>
        <taxon>unclassified sequences</taxon>
        <taxon>metagenomes</taxon>
        <taxon>ecological metagenomes</taxon>
    </lineage>
</organism>
<feature type="non-terminal residue" evidence="2">
    <location>
        <position position="139"/>
    </location>
</feature>
<protein>
    <recommendedName>
        <fullName evidence="1">CARDB domain-containing protein</fullName>
    </recommendedName>
</protein>
<reference evidence="2" key="1">
    <citation type="journal article" date="2014" name="Front. Microbiol.">
        <title>High frequency of phylogenetically diverse reductive dehalogenase-homologous genes in deep subseafloor sedimentary metagenomes.</title>
        <authorList>
            <person name="Kawai M."/>
            <person name="Futagami T."/>
            <person name="Toyoda A."/>
            <person name="Takaki Y."/>
            <person name="Nishi S."/>
            <person name="Hori S."/>
            <person name="Arai W."/>
            <person name="Tsubouchi T."/>
            <person name="Morono Y."/>
            <person name="Uchiyama I."/>
            <person name="Ito T."/>
            <person name="Fujiyama A."/>
            <person name="Inagaki F."/>
            <person name="Takami H."/>
        </authorList>
    </citation>
    <scope>NUCLEOTIDE SEQUENCE</scope>
    <source>
        <strain evidence="2">Expedition CK06-06</strain>
    </source>
</reference>
<comment type="caution">
    <text evidence="2">The sequence shown here is derived from an EMBL/GenBank/DDBJ whole genome shotgun (WGS) entry which is preliminary data.</text>
</comment>
<dbReference type="InterPro" id="IPR011635">
    <property type="entry name" value="CARDB"/>
</dbReference>
<evidence type="ECO:0000313" key="2">
    <source>
        <dbReference type="EMBL" id="GAH36148.1"/>
    </source>
</evidence>
<feature type="non-terminal residue" evidence="2">
    <location>
        <position position="1"/>
    </location>
</feature>
<dbReference type="Pfam" id="PF07705">
    <property type="entry name" value="CARDB"/>
    <property type="match status" value="1"/>
</dbReference>
<gene>
    <name evidence="2" type="ORF">S03H2_25816</name>
</gene>
<dbReference type="InterPro" id="IPR013783">
    <property type="entry name" value="Ig-like_fold"/>
</dbReference>
<name>X1GT10_9ZZZZ</name>
<proteinExistence type="predicted"/>